<keyword evidence="4 6" id="KW-1133">Transmembrane helix</keyword>
<dbReference type="Proteomes" id="UP001437256">
    <property type="component" value="Unassembled WGS sequence"/>
</dbReference>
<dbReference type="PANTHER" id="PTHR21346">
    <property type="entry name" value="FUN14 DOMAIN CONTAINING"/>
    <property type="match status" value="1"/>
</dbReference>
<sequence>MSFKFLARARLFQQPPCFVPSNTFSTSRVGLSNISFRAPSAGTLTKLPQHVQRFRAAPGAWKAIGLTGLGLGASLWMRQTILCEPVPPQKTGATPNSYTTSSDIPPPPDSAVSLYELSFGTVAGLCAGVFVKKGARMLAFVFGGVFVLLQYLGSASLIKIDWGRAAKRFEGLFYTTDAAGVKRPPTVYSLWNSLVSFLVADFQARASFLGGFMLGLRVG</sequence>
<keyword evidence="8" id="KW-1185">Reference proteome</keyword>
<proteinExistence type="inferred from homology"/>
<evidence type="ECO:0000313" key="8">
    <source>
        <dbReference type="Proteomes" id="UP001437256"/>
    </source>
</evidence>
<dbReference type="EMBL" id="JBBXMP010000003">
    <property type="protein sequence ID" value="KAL0071498.1"/>
    <property type="molecule type" value="Genomic_DNA"/>
</dbReference>
<evidence type="ECO:0000256" key="3">
    <source>
        <dbReference type="ARBA" id="ARBA00022692"/>
    </source>
</evidence>
<feature type="transmembrane region" description="Helical" evidence="6">
    <location>
        <begin position="137"/>
        <end position="158"/>
    </location>
</feature>
<keyword evidence="5 6" id="KW-0472">Membrane</keyword>
<evidence type="ECO:0008006" key="9">
    <source>
        <dbReference type="Google" id="ProtNLM"/>
    </source>
</evidence>
<keyword evidence="3 6" id="KW-0812">Transmembrane</keyword>
<evidence type="ECO:0000256" key="2">
    <source>
        <dbReference type="ARBA" id="ARBA00009160"/>
    </source>
</evidence>
<evidence type="ECO:0000256" key="4">
    <source>
        <dbReference type="ARBA" id="ARBA00022989"/>
    </source>
</evidence>
<evidence type="ECO:0000256" key="6">
    <source>
        <dbReference type="SAM" id="Phobius"/>
    </source>
</evidence>
<evidence type="ECO:0000256" key="1">
    <source>
        <dbReference type="ARBA" id="ARBA00004370"/>
    </source>
</evidence>
<gene>
    <name evidence="7" type="ORF">AAF712_001355</name>
</gene>
<evidence type="ECO:0000256" key="5">
    <source>
        <dbReference type="ARBA" id="ARBA00023136"/>
    </source>
</evidence>
<name>A0ABR3AD44_9AGAR</name>
<evidence type="ECO:0000313" key="7">
    <source>
        <dbReference type="EMBL" id="KAL0071498.1"/>
    </source>
</evidence>
<dbReference type="InterPro" id="IPR007014">
    <property type="entry name" value="FUN14"/>
</dbReference>
<protein>
    <recommendedName>
        <fullName evidence="9">FUN14 family protein</fullName>
    </recommendedName>
</protein>
<dbReference type="PANTHER" id="PTHR21346:SF10">
    <property type="entry name" value="TRANSMEMBRANE PROTEIN"/>
    <property type="match status" value="1"/>
</dbReference>
<accession>A0ABR3AD44</accession>
<dbReference type="Pfam" id="PF04930">
    <property type="entry name" value="FUN14"/>
    <property type="match status" value="1"/>
</dbReference>
<comment type="caution">
    <text evidence="7">The sequence shown here is derived from an EMBL/GenBank/DDBJ whole genome shotgun (WGS) entry which is preliminary data.</text>
</comment>
<comment type="subcellular location">
    <subcellularLocation>
        <location evidence="1">Membrane</location>
    </subcellularLocation>
</comment>
<reference evidence="7 8" key="1">
    <citation type="submission" date="2024-05" db="EMBL/GenBank/DDBJ databases">
        <title>A draft genome resource for the thread blight pathogen Marasmius tenuissimus strain MS-2.</title>
        <authorList>
            <person name="Yulfo-Soto G.E."/>
            <person name="Baruah I.K."/>
            <person name="Amoako-Attah I."/>
            <person name="Bukari Y."/>
            <person name="Meinhardt L.W."/>
            <person name="Bailey B.A."/>
            <person name="Cohen S.P."/>
        </authorList>
    </citation>
    <scope>NUCLEOTIDE SEQUENCE [LARGE SCALE GENOMIC DNA]</scope>
    <source>
        <strain evidence="7 8">MS-2</strain>
    </source>
</reference>
<comment type="similarity">
    <text evidence="2">Belongs to the FUN14 family.</text>
</comment>
<organism evidence="7 8">
    <name type="scientific">Marasmius tenuissimus</name>
    <dbReference type="NCBI Taxonomy" id="585030"/>
    <lineage>
        <taxon>Eukaryota</taxon>
        <taxon>Fungi</taxon>
        <taxon>Dikarya</taxon>
        <taxon>Basidiomycota</taxon>
        <taxon>Agaricomycotina</taxon>
        <taxon>Agaricomycetes</taxon>
        <taxon>Agaricomycetidae</taxon>
        <taxon>Agaricales</taxon>
        <taxon>Marasmiineae</taxon>
        <taxon>Marasmiaceae</taxon>
        <taxon>Marasmius</taxon>
    </lineage>
</organism>